<evidence type="ECO:0000256" key="1">
    <source>
        <dbReference type="ARBA" id="ARBA00008209"/>
    </source>
</evidence>
<dbReference type="RefSeq" id="XP_062625504.1">
    <property type="nucleotide sequence ID" value="XM_062769520.1"/>
</dbReference>
<dbReference type="InterPro" id="IPR006931">
    <property type="entry name" value="Calcipressin"/>
</dbReference>
<dbReference type="GO" id="GO:0019722">
    <property type="term" value="P:calcium-mediated signaling"/>
    <property type="evidence" value="ECO:0007669"/>
    <property type="project" value="InterPro"/>
</dbReference>
<evidence type="ECO:0000256" key="2">
    <source>
        <dbReference type="SAM" id="MobiDB-lite"/>
    </source>
</evidence>
<feature type="compositionally biased region" description="Low complexity" evidence="2">
    <location>
        <begin position="53"/>
        <end position="63"/>
    </location>
</feature>
<protein>
    <submittedName>
        <fullName evidence="3">Purtative protein</fullName>
    </submittedName>
</protein>
<dbReference type="AlphaFoldDB" id="A0AAF0Y4X8"/>
<dbReference type="GO" id="GO:0005737">
    <property type="term" value="C:cytoplasm"/>
    <property type="evidence" value="ECO:0007669"/>
    <property type="project" value="TreeGrafter"/>
</dbReference>
<dbReference type="GO" id="GO:0008597">
    <property type="term" value="F:calcium-dependent protein serine/threonine phosphatase regulator activity"/>
    <property type="evidence" value="ECO:0007669"/>
    <property type="project" value="TreeGrafter"/>
</dbReference>
<dbReference type="Proteomes" id="UP000827549">
    <property type="component" value="Chromosome 2"/>
</dbReference>
<dbReference type="PANTHER" id="PTHR10300">
    <property type="entry name" value="CALCIPRESSIN"/>
    <property type="match status" value="1"/>
</dbReference>
<accession>A0AAF0Y4X8</accession>
<keyword evidence="4" id="KW-1185">Reference proteome</keyword>
<dbReference type="GeneID" id="87806240"/>
<feature type="region of interest" description="Disordered" evidence="2">
    <location>
        <begin position="1"/>
        <end position="63"/>
    </location>
</feature>
<feature type="region of interest" description="Disordered" evidence="2">
    <location>
        <begin position="250"/>
        <end position="295"/>
    </location>
</feature>
<feature type="compositionally biased region" description="Pro residues" evidence="2">
    <location>
        <begin position="38"/>
        <end position="52"/>
    </location>
</feature>
<organism evidence="3 4">
    <name type="scientific">Vanrija pseudolonga</name>
    <dbReference type="NCBI Taxonomy" id="143232"/>
    <lineage>
        <taxon>Eukaryota</taxon>
        <taxon>Fungi</taxon>
        <taxon>Dikarya</taxon>
        <taxon>Basidiomycota</taxon>
        <taxon>Agaricomycotina</taxon>
        <taxon>Tremellomycetes</taxon>
        <taxon>Trichosporonales</taxon>
        <taxon>Trichosporonaceae</taxon>
        <taxon>Vanrija</taxon>
    </lineage>
</organism>
<evidence type="ECO:0000313" key="4">
    <source>
        <dbReference type="Proteomes" id="UP000827549"/>
    </source>
</evidence>
<name>A0AAF0Y4X8_9TREE</name>
<dbReference type="PANTHER" id="PTHR10300:SF14">
    <property type="entry name" value="PROTEIN SARAH"/>
    <property type="match status" value="1"/>
</dbReference>
<comment type="similarity">
    <text evidence="1">Belongs to the RCAN family.</text>
</comment>
<dbReference type="GO" id="GO:0005634">
    <property type="term" value="C:nucleus"/>
    <property type="evidence" value="ECO:0007669"/>
    <property type="project" value="TreeGrafter"/>
</dbReference>
<dbReference type="Pfam" id="PF04847">
    <property type="entry name" value="Calcipressin"/>
    <property type="match status" value="1"/>
</dbReference>
<evidence type="ECO:0000313" key="3">
    <source>
        <dbReference type="EMBL" id="WOO79472.1"/>
    </source>
</evidence>
<dbReference type="EMBL" id="CP086715">
    <property type="protein sequence ID" value="WOO79472.1"/>
    <property type="molecule type" value="Genomic_DNA"/>
</dbReference>
<reference evidence="3" key="1">
    <citation type="submission" date="2023-10" db="EMBL/GenBank/DDBJ databases">
        <authorList>
            <person name="Noh H."/>
        </authorList>
    </citation>
    <scope>NUCLEOTIDE SEQUENCE</scope>
    <source>
        <strain evidence="3">DUCC4014</strain>
    </source>
</reference>
<proteinExistence type="inferred from homology"/>
<sequence>MPPPPPLPNPAASLPPVRSTTPPSPSAGASAGIHRANTPPPLSFAVPPPPELEPSASARSPEPTNTLALLLPTQALFAPEPIGVLKAAFEAYGRLVHWAPVRGMGRVILVYNDNDAAARAKRHGDLLRIELGDEAEAAAEAVEARSPAPVDDAPGYFDRKRKAITLRVYALPPTPLDPVDAHLRPPDAERNFLISPPGSPPEGWEPVEEDGPNLHPLADDLRRALESLQIAASGGKEVLVDEGGVRVEVEDTSAPAKRERWDGEEDEYAVEEPWGGPGIWEAPSQARGDGGGLGGGLGGALGGGGLGATPAPPALSLGEVLSPSGKVRIVPTARPPV</sequence>
<gene>
    <name evidence="3" type="primary">SPAC13G6.15c</name>
    <name evidence="3" type="ORF">LOC62_02G002994</name>
</gene>
<feature type="compositionally biased region" description="Low complexity" evidence="2">
    <location>
        <begin position="10"/>
        <end position="32"/>
    </location>
</feature>